<organism evidence="2 3">
    <name type="scientific">Fusarium solani</name>
    <name type="common">Filamentous fungus</name>
    <dbReference type="NCBI Taxonomy" id="169388"/>
    <lineage>
        <taxon>Eukaryota</taxon>
        <taxon>Fungi</taxon>
        <taxon>Dikarya</taxon>
        <taxon>Ascomycota</taxon>
        <taxon>Pezizomycotina</taxon>
        <taxon>Sordariomycetes</taxon>
        <taxon>Hypocreomycetidae</taxon>
        <taxon>Hypocreales</taxon>
        <taxon>Nectriaceae</taxon>
        <taxon>Fusarium</taxon>
        <taxon>Fusarium solani species complex</taxon>
    </lineage>
</organism>
<dbReference type="AlphaFoldDB" id="A0A9P9JUF1"/>
<protein>
    <submittedName>
        <fullName evidence="2">Heterokaryon incompatibility protein-domain-containing protein</fullName>
    </submittedName>
</protein>
<name>A0A9P9JUF1_FUSSL</name>
<sequence length="683" mass="76789">MNYTNPHSCHHCDGIIISLPEDNPDLYEIVEPSQSLLLLRVLRRLLSNNSILEGLERTFLVEVDDMQIAHAVSDGCLFYEFVSSGLKKLRKPRKAAQATSFSNDAEGAHGSDSQRPARFWIGIKLDDNAVEISAFYNTTRGSITSESLRHEVLHHCVFGVFAEKGPAADKFESIASINVSCETSFAQARNWLQDCIQNHVECSRLTTRRSFTPTRLIKISTRQGRRILQLTESHGEQLPYAALSYCWGGEQIVQTTAQSILRHRTRINFQDLPQTIKDAVVVTENIGLEHLWVDALCIIQDDESDKACEIDLMGHVYENAQVTIAASRAERVQEGFLQDLIPYGCNKQDWVFKMHYRDLAGQVSPVVIAPKLFRPPVDYLSKRAWAFQERLLSRRILEYSAACVHWTCQSHNDCDRRGGKCSVQELKKNTQISRGLLYLNEAVTPERWHTLLDEFSKRSLTLPGDRLPAIGGIAERLGLQSEDRYLAGIWQSHLPSGLLWIVDRYVRGSPQPQPSAYVAPSWSWASTIRPINGHVFVDSGISMVDIVRDNVRAATEGATYGKVIYGSLTLRGFVTPVDWKLPQETERYSNGTISSIPSISIHRDGAEESFFAGGITTVRAYLLVIVASSDIEVTGLILRQHSDQTYLRMGVFHVPYCPADKKKYPNLARSLLNSSLEEKVTIV</sequence>
<dbReference type="PANTHER" id="PTHR33112">
    <property type="entry name" value="DOMAIN PROTEIN, PUTATIVE-RELATED"/>
    <property type="match status" value="1"/>
</dbReference>
<proteinExistence type="predicted"/>
<dbReference type="InterPro" id="IPR010730">
    <property type="entry name" value="HET"/>
</dbReference>
<keyword evidence="3" id="KW-1185">Reference proteome</keyword>
<dbReference type="Proteomes" id="UP000736672">
    <property type="component" value="Unassembled WGS sequence"/>
</dbReference>
<evidence type="ECO:0000313" key="2">
    <source>
        <dbReference type="EMBL" id="KAH7232590.1"/>
    </source>
</evidence>
<dbReference type="EMBL" id="JAGTJS010000028">
    <property type="protein sequence ID" value="KAH7232590.1"/>
    <property type="molecule type" value="Genomic_DNA"/>
</dbReference>
<dbReference type="Pfam" id="PF06985">
    <property type="entry name" value="HET"/>
    <property type="match status" value="1"/>
</dbReference>
<reference evidence="2" key="1">
    <citation type="journal article" date="2021" name="Nat. Commun.">
        <title>Genetic determinants of endophytism in the Arabidopsis root mycobiome.</title>
        <authorList>
            <person name="Mesny F."/>
            <person name="Miyauchi S."/>
            <person name="Thiergart T."/>
            <person name="Pickel B."/>
            <person name="Atanasova L."/>
            <person name="Karlsson M."/>
            <person name="Huettel B."/>
            <person name="Barry K.W."/>
            <person name="Haridas S."/>
            <person name="Chen C."/>
            <person name="Bauer D."/>
            <person name="Andreopoulos W."/>
            <person name="Pangilinan J."/>
            <person name="LaButti K."/>
            <person name="Riley R."/>
            <person name="Lipzen A."/>
            <person name="Clum A."/>
            <person name="Drula E."/>
            <person name="Henrissat B."/>
            <person name="Kohler A."/>
            <person name="Grigoriev I.V."/>
            <person name="Martin F.M."/>
            <person name="Hacquard S."/>
        </authorList>
    </citation>
    <scope>NUCLEOTIDE SEQUENCE</scope>
    <source>
        <strain evidence="2">FSSC 5 MPI-SDFR-AT-0091</strain>
    </source>
</reference>
<dbReference type="PANTHER" id="PTHR33112:SF16">
    <property type="entry name" value="HETEROKARYON INCOMPATIBILITY DOMAIN-CONTAINING PROTEIN"/>
    <property type="match status" value="1"/>
</dbReference>
<evidence type="ECO:0000313" key="3">
    <source>
        <dbReference type="Proteomes" id="UP000736672"/>
    </source>
</evidence>
<evidence type="ECO:0000259" key="1">
    <source>
        <dbReference type="Pfam" id="PF06985"/>
    </source>
</evidence>
<dbReference type="OrthoDB" id="5125733at2759"/>
<feature type="domain" description="Heterokaryon incompatibility" evidence="1">
    <location>
        <begin position="240"/>
        <end position="389"/>
    </location>
</feature>
<gene>
    <name evidence="2" type="ORF">B0J15DRAFT_539143</name>
</gene>
<accession>A0A9P9JUF1</accession>
<comment type="caution">
    <text evidence="2">The sequence shown here is derived from an EMBL/GenBank/DDBJ whole genome shotgun (WGS) entry which is preliminary data.</text>
</comment>